<gene>
    <name evidence="1" type="ORF">AKO1_000871</name>
</gene>
<evidence type="ECO:0000313" key="2">
    <source>
        <dbReference type="Proteomes" id="UP001431209"/>
    </source>
</evidence>
<comment type="caution">
    <text evidence="1">The sequence shown here is derived from an EMBL/GenBank/DDBJ whole genome shotgun (WGS) entry which is preliminary data.</text>
</comment>
<dbReference type="AlphaFoldDB" id="A0AAW2ZT49"/>
<dbReference type="Proteomes" id="UP001431209">
    <property type="component" value="Unassembled WGS sequence"/>
</dbReference>
<sequence length="169" mass="20026">MANELGKQSLKPRPAFHSAEIEHLYKRINRIHTVKRKAKIMQFLEKHYSSRLMNDLKTECSILGIPFLSDNHRSWMDIRSRARSVERILLKQKDDLLRTLYSTHMEEMETMINNSMKQSWKSLKGWAPTFLPSEFLIDGEVCRDGQRIHEYIQTSFSKRYNPPDHLPPI</sequence>
<feature type="non-terminal residue" evidence="1">
    <location>
        <position position="169"/>
    </location>
</feature>
<name>A0AAW2ZT49_9EUKA</name>
<accession>A0AAW2ZT49</accession>
<evidence type="ECO:0000313" key="1">
    <source>
        <dbReference type="EMBL" id="KAL0492045.1"/>
    </source>
</evidence>
<reference evidence="1 2" key="1">
    <citation type="submission" date="2024-03" db="EMBL/GenBank/DDBJ databases">
        <title>The Acrasis kona genome and developmental transcriptomes reveal deep origins of eukaryotic multicellular pathways.</title>
        <authorList>
            <person name="Sheikh S."/>
            <person name="Fu C.-J."/>
            <person name="Brown M.W."/>
            <person name="Baldauf S.L."/>
        </authorList>
    </citation>
    <scope>NUCLEOTIDE SEQUENCE [LARGE SCALE GENOMIC DNA]</scope>
    <source>
        <strain evidence="1 2">ATCC MYA-3509</strain>
    </source>
</reference>
<protein>
    <submittedName>
        <fullName evidence="1">Uncharacterized protein</fullName>
    </submittedName>
</protein>
<keyword evidence="2" id="KW-1185">Reference proteome</keyword>
<dbReference type="EMBL" id="JAOPGA020001928">
    <property type="protein sequence ID" value="KAL0492045.1"/>
    <property type="molecule type" value="Genomic_DNA"/>
</dbReference>
<organism evidence="1 2">
    <name type="scientific">Acrasis kona</name>
    <dbReference type="NCBI Taxonomy" id="1008807"/>
    <lineage>
        <taxon>Eukaryota</taxon>
        <taxon>Discoba</taxon>
        <taxon>Heterolobosea</taxon>
        <taxon>Tetramitia</taxon>
        <taxon>Eutetramitia</taxon>
        <taxon>Acrasidae</taxon>
        <taxon>Acrasis</taxon>
    </lineage>
</organism>
<proteinExistence type="predicted"/>